<sequence>MRTHDKATMTGQWPENVTEWLRLHFEGSKLTMIKTREKRGTTGLNSPERVQKMEFMNFS</sequence>
<organism evidence="2">
    <name type="scientific">Drosophila melanogaster</name>
    <name type="common">Fruit fly</name>
    <dbReference type="NCBI Taxonomy" id="7227"/>
    <lineage>
        <taxon>Eukaryota</taxon>
        <taxon>Metazoa</taxon>
        <taxon>Ecdysozoa</taxon>
        <taxon>Arthropoda</taxon>
        <taxon>Hexapoda</taxon>
        <taxon>Insecta</taxon>
        <taxon>Pterygota</taxon>
        <taxon>Neoptera</taxon>
        <taxon>Endopterygota</taxon>
        <taxon>Diptera</taxon>
        <taxon>Brachycera</taxon>
        <taxon>Muscomorpha</taxon>
        <taxon>Ephydroidea</taxon>
        <taxon>Drosophilidae</taxon>
        <taxon>Drosophila</taxon>
        <taxon>Sophophora</taxon>
    </lineage>
</organism>
<name>Q95RV1_DROME</name>
<dbReference type="AlphaFoldDB" id="Q95RV1"/>
<protein>
    <submittedName>
        <fullName evidence="2">LD10401p</fullName>
    </submittedName>
</protein>
<feature type="region of interest" description="Disordered" evidence="1">
    <location>
        <begin position="38"/>
        <end position="59"/>
    </location>
</feature>
<accession>Q95RV1</accession>
<reference evidence="2" key="1">
    <citation type="submission" date="2001-10" db="EMBL/GenBank/DDBJ databases">
        <authorList>
            <person name="Stapleton M."/>
            <person name="Brokstein P."/>
            <person name="Hong L."/>
            <person name="Agbayani A."/>
            <person name="Carlson J."/>
            <person name="Champe M."/>
            <person name="Chavez C."/>
            <person name="Dorsett V."/>
            <person name="Farfan D."/>
            <person name="Frise E."/>
            <person name="George R."/>
            <person name="Gonzalez M."/>
            <person name="Guarin H."/>
            <person name="Li P."/>
            <person name="Liao G."/>
            <person name="Miranda A."/>
            <person name="Mungall C.J."/>
            <person name="Nunoo J."/>
            <person name="Pacleb J."/>
            <person name="Paragas V."/>
            <person name="Park S."/>
            <person name="Phouanenavong S."/>
            <person name="Wan K."/>
            <person name="Yu C."/>
            <person name="Lewis S.E."/>
            <person name="Rubin G.M."/>
            <person name="Celniker S."/>
        </authorList>
    </citation>
    <scope>NUCLEOTIDE SEQUENCE</scope>
    <source>
        <strain evidence="2">Berkeley</strain>
    </source>
</reference>
<proteinExistence type="evidence at transcript level"/>
<evidence type="ECO:0000313" key="2">
    <source>
        <dbReference type="EMBL" id="AAL28666.1"/>
    </source>
</evidence>
<evidence type="ECO:0000256" key="1">
    <source>
        <dbReference type="SAM" id="MobiDB-lite"/>
    </source>
</evidence>
<dbReference type="EMBL" id="AY061118">
    <property type="protein sequence ID" value="AAL28666.1"/>
    <property type="molecule type" value="mRNA"/>
</dbReference>